<dbReference type="GO" id="GO:0001729">
    <property type="term" value="F:ceramide kinase activity"/>
    <property type="evidence" value="ECO:0007669"/>
    <property type="project" value="UniProtKB-EC"/>
</dbReference>
<comment type="similarity">
    <text evidence="21">Belongs to the AGK family.</text>
</comment>
<evidence type="ECO:0000256" key="19">
    <source>
        <dbReference type="ARBA" id="ARBA00024556"/>
    </source>
</evidence>
<dbReference type="EC" id="2.7.1.138" evidence="22"/>
<comment type="catalytic activity">
    <reaction evidence="17">
        <text>1-(9Z-octadecenoyl)-sn-glycerol + ATP = 1-(9Z-octadecenoyl)-sn-glycero-3-phosphate + ADP + H(+)</text>
        <dbReference type="Rhea" id="RHEA:41079"/>
        <dbReference type="ChEBI" id="CHEBI:15378"/>
        <dbReference type="ChEBI" id="CHEBI:30616"/>
        <dbReference type="ChEBI" id="CHEBI:74544"/>
        <dbReference type="ChEBI" id="CHEBI:75757"/>
        <dbReference type="ChEBI" id="CHEBI:456216"/>
    </reaction>
    <physiologicalReaction direction="left-to-right" evidence="17">
        <dbReference type="Rhea" id="RHEA:41080"/>
    </physiologicalReaction>
</comment>
<gene>
    <name evidence="31" type="ORF">PHAECO_LOCUS9979</name>
</gene>
<evidence type="ECO:0000256" key="24">
    <source>
        <dbReference type="ARBA" id="ARBA00026142"/>
    </source>
</evidence>
<evidence type="ECO:0000256" key="22">
    <source>
        <dbReference type="ARBA" id="ARBA00026096"/>
    </source>
</evidence>
<keyword evidence="6" id="KW-0808">Transferase</keyword>
<dbReference type="InterPro" id="IPR016064">
    <property type="entry name" value="NAD/diacylglycerol_kinase_sf"/>
</dbReference>
<reference evidence="31" key="2">
    <citation type="submission" date="2022-10" db="EMBL/GenBank/DDBJ databases">
        <authorList>
            <consortium name="ENA_rothamsted_submissions"/>
            <consortium name="culmorum"/>
            <person name="King R."/>
        </authorList>
    </citation>
    <scope>NUCLEOTIDE SEQUENCE</scope>
</reference>
<organism evidence="31 32">
    <name type="scientific">Phaedon cochleariae</name>
    <name type="common">Mustard beetle</name>
    <dbReference type="NCBI Taxonomy" id="80249"/>
    <lineage>
        <taxon>Eukaryota</taxon>
        <taxon>Metazoa</taxon>
        <taxon>Ecdysozoa</taxon>
        <taxon>Arthropoda</taxon>
        <taxon>Hexapoda</taxon>
        <taxon>Insecta</taxon>
        <taxon>Pterygota</taxon>
        <taxon>Neoptera</taxon>
        <taxon>Endopterygota</taxon>
        <taxon>Coleoptera</taxon>
        <taxon>Polyphaga</taxon>
        <taxon>Cucujiformia</taxon>
        <taxon>Chrysomeloidea</taxon>
        <taxon>Chrysomelidae</taxon>
        <taxon>Chrysomelinae</taxon>
        <taxon>Chrysomelini</taxon>
        <taxon>Phaedon</taxon>
    </lineage>
</organism>
<evidence type="ECO:0000256" key="5">
    <source>
        <dbReference type="ARBA" id="ARBA00012133"/>
    </source>
</evidence>
<proteinExistence type="inferred from homology"/>
<evidence type="ECO:0000256" key="9">
    <source>
        <dbReference type="ARBA" id="ARBA00022792"/>
    </source>
</evidence>
<dbReference type="Gene3D" id="3.40.50.10330">
    <property type="entry name" value="Probable inorganic polyphosphate/atp-NAD kinase, domain 1"/>
    <property type="match status" value="1"/>
</dbReference>
<comment type="pathway">
    <text evidence="4">Lipid metabolism; glycerolipid metabolism.</text>
</comment>
<comment type="catalytic activity">
    <reaction evidence="18">
        <text>a 1-acyl-sn-glycerol + ATP = a 1-acyl-sn-glycero-3-phosphate + ADP + H(+)</text>
        <dbReference type="Rhea" id="RHEA:33747"/>
        <dbReference type="ChEBI" id="CHEBI:15378"/>
        <dbReference type="ChEBI" id="CHEBI:30616"/>
        <dbReference type="ChEBI" id="CHEBI:57970"/>
        <dbReference type="ChEBI" id="CHEBI:64683"/>
        <dbReference type="ChEBI" id="CHEBI:456216"/>
    </reaction>
    <physiologicalReaction direction="left-to-right" evidence="18">
        <dbReference type="Rhea" id="RHEA:33748"/>
    </physiologicalReaction>
</comment>
<comment type="catalytic activity">
    <reaction evidence="28">
        <text>a monoacylglycerol + ATP = a monoacyl-sn-glycero-3-phosphate + ADP + H(+)</text>
        <dbReference type="Rhea" id="RHEA:19293"/>
        <dbReference type="ChEBI" id="CHEBI:15378"/>
        <dbReference type="ChEBI" id="CHEBI:17408"/>
        <dbReference type="ChEBI" id="CHEBI:30616"/>
        <dbReference type="ChEBI" id="CHEBI:77589"/>
        <dbReference type="ChEBI" id="CHEBI:456216"/>
        <dbReference type="EC" id="2.7.1.94"/>
    </reaction>
    <physiologicalReaction direction="left-to-right" evidence="28">
        <dbReference type="Rhea" id="RHEA:19294"/>
    </physiologicalReaction>
</comment>
<dbReference type="AlphaFoldDB" id="A0A9P0DRP0"/>
<dbReference type="PANTHER" id="PTHR12358:SF31">
    <property type="entry name" value="ACYLGLYCEROL KINASE, MITOCHONDRIAL"/>
    <property type="match status" value="1"/>
</dbReference>
<evidence type="ECO:0000256" key="12">
    <source>
        <dbReference type="ARBA" id="ARBA00023128"/>
    </source>
</evidence>
<evidence type="ECO:0000256" key="7">
    <source>
        <dbReference type="ARBA" id="ARBA00022741"/>
    </source>
</evidence>
<evidence type="ECO:0000256" key="29">
    <source>
        <dbReference type="ARBA" id="ARBA00048876"/>
    </source>
</evidence>
<comment type="subcellular location">
    <subcellularLocation>
        <location evidence="3">Mitochondrion inner membrane</location>
        <topology evidence="3">Peripheral membrane protein</topology>
    </subcellularLocation>
    <subcellularLocation>
        <location evidence="2">Mitochondrion intermembrane space</location>
    </subcellularLocation>
</comment>
<dbReference type="EC" id="2.7.1.107" evidence="5"/>
<evidence type="ECO:0000256" key="15">
    <source>
        <dbReference type="ARBA" id="ARBA00023411"/>
    </source>
</evidence>
<feature type="domain" description="DAGKc" evidence="30">
    <location>
        <begin position="59"/>
        <end position="201"/>
    </location>
</feature>
<dbReference type="GO" id="GO:0004143">
    <property type="term" value="F:ATP-dependent diacylglycerol kinase activity"/>
    <property type="evidence" value="ECO:0007669"/>
    <property type="project" value="UniProtKB-EC"/>
</dbReference>
<evidence type="ECO:0000256" key="16">
    <source>
        <dbReference type="ARBA" id="ARBA00024483"/>
    </source>
</evidence>
<keyword evidence="8" id="KW-0418">Kinase</keyword>
<evidence type="ECO:0000256" key="23">
    <source>
        <dbReference type="ARBA" id="ARBA00026098"/>
    </source>
</evidence>
<sequence length="424" mass="47875">MIVRTAKTIKNHWKKSLFATALVTYGAIYTKNHFQIQELMRLYCQKAAEYGKESIPLNMKPRHITVILNPNANKRKASEEFEKYCAPLLHLAGISVDVKKTESEGHAKTLIEEVHGTDAIVIAGGDGTLSEVITGLLRHNNDDGGNIPIGILPLGKNNTLAKIKFSGGKKLDKVRSLADATMAVIEETIKPADVMKIEILSDSTETNANKPVYAVTSLKWGAYRDAEAKKDSYWYFGPLRKYATYIFNGFKTELTWNCEAIMSYSLPCEGCSNCYKKKQQIINNGWFSRFIKDDPQSEFLRVNNPDCQITHEKKISTTDLALSTLNIIENPSGTEDIPKLVIEIGPNKVEYMDFVRNGFRMEKGMKRDVEEIIEVKSIEINPELVQGKDVWFSIDNEDYEVKPVRITLLPKIIHIFCSKESINV</sequence>
<dbReference type="PANTHER" id="PTHR12358">
    <property type="entry name" value="SPHINGOSINE KINASE"/>
    <property type="match status" value="1"/>
</dbReference>
<dbReference type="EMBL" id="OU896712">
    <property type="protein sequence ID" value="CAH1174025.1"/>
    <property type="molecule type" value="Genomic_DNA"/>
</dbReference>
<dbReference type="SMART" id="SM00046">
    <property type="entry name" value="DAGKc"/>
    <property type="match status" value="1"/>
</dbReference>
<evidence type="ECO:0000313" key="32">
    <source>
        <dbReference type="Proteomes" id="UP001153737"/>
    </source>
</evidence>
<dbReference type="Pfam" id="PF00781">
    <property type="entry name" value="DAGK_cat"/>
    <property type="match status" value="1"/>
</dbReference>
<evidence type="ECO:0000256" key="11">
    <source>
        <dbReference type="ARBA" id="ARBA00023098"/>
    </source>
</evidence>
<dbReference type="InterPro" id="IPR001206">
    <property type="entry name" value="Diacylglycerol_kinase_cat_dom"/>
</dbReference>
<evidence type="ECO:0000259" key="30">
    <source>
        <dbReference type="PROSITE" id="PS50146"/>
    </source>
</evidence>
<evidence type="ECO:0000256" key="4">
    <source>
        <dbReference type="ARBA" id="ARBA00005175"/>
    </source>
</evidence>
<keyword evidence="12" id="KW-0496">Mitochondrion</keyword>
<evidence type="ECO:0000256" key="8">
    <source>
        <dbReference type="ARBA" id="ARBA00022777"/>
    </source>
</evidence>
<comment type="catalytic activity">
    <reaction evidence="26">
        <text>a 2-acylglycerol + ATP = a 2-acyl-sn-glycerol 3-phosphate + ADP + H(+)</text>
        <dbReference type="Rhea" id="RHEA:39847"/>
        <dbReference type="ChEBI" id="CHEBI:15378"/>
        <dbReference type="ChEBI" id="CHEBI:17389"/>
        <dbReference type="ChEBI" id="CHEBI:30616"/>
        <dbReference type="ChEBI" id="CHEBI:64982"/>
        <dbReference type="ChEBI" id="CHEBI:456216"/>
    </reaction>
    <physiologicalReaction direction="left-to-right" evidence="26">
        <dbReference type="Rhea" id="RHEA:39848"/>
    </physiologicalReaction>
</comment>
<comment type="catalytic activity">
    <reaction evidence="20">
        <text>1-hexadecanoyl-sn-glycerol + ATP = 1-hexadecanoyl-sn-glycero-3-phosphate + ADP + H(+)</text>
        <dbReference type="Rhea" id="RHEA:43308"/>
        <dbReference type="ChEBI" id="CHEBI:15378"/>
        <dbReference type="ChEBI" id="CHEBI:30616"/>
        <dbReference type="ChEBI" id="CHEBI:57518"/>
        <dbReference type="ChEBI" id="CHEBI:75542"/>
        <dbReference type="ChEBI" id="CHEBI:456216"/>
    </reaction>
    <physiologicalReaction direction="left-to-right" evidence="20">
        <dbReference type="Rhea" id="RHEA:43309"/>
    </physiologicalReaction>
</comment>
<evidence type="ECO:0000256" key="21">
    <source>
        <dbReference type="ARBA" id="ARBA00025749"/>
    </source>
</evidence>
<comment type="catalytic activity">
    <reaction evidence="14">
        <text>1,2-di-(9Z-octadecenoyl)-sn-glycerol + ATP = 1,2-di-(9Z-octadecenoyl)-sn-glycero-3-phosphate + ADP + H(+)</text>
        <dbReference type="Rhea" id="RHEA:40327"/>
        <dbReference type="ChEBI" id="CHEBI:15378"/>
        <dbReference type="ChEBI" id="CHEBI:30616"/>
        <dbReference type="ChEBI" id="CHEBI:52333"/>
        <dbReference type="ChEBI" id="CHEBI:74546"/>
        <dbReference type="ChEBI" id="CHEBI:456216"/>
    </reaction>
    <physiologicalReaction direction="left-to-right" evidence="14">
        <dbReference type="Rhea" id="RHEA:40328"/>
    </physiologicalReaction>
</comment>
<evidence type="ECO:0000256" key="10">
    <source>
        <dbReference type="ARBA" id="ARBA00022840"/>
    </source>
</evidence>
<dbReference type="SUPFAM" id="SSF111331">
    <property type="entry name" value="NAD kinase/diacylglycerol kinase-like"/>
    <property type="match status" value="1"/>
</dbReference>
<keyword evidence="7" id="KW-0547">Nucleotide-binding</keyword>
<comment type="catalytic activity">
    <reaction evidence="16">
        <text>1-(5Z,8Z,11Z,14Z-eicosatetraenoyl)-sn-glycerol + ATP = 1-(5Z,8Z,11Z,14Z-eicosatetraenoyl)-sn-glycero-3-phosphate + ADP + H(+)</text>
        <dbReference type="Rhea" id="RHEA:43328"/>
        <dbReference type="ChEBI" id="CHEBI:15378"/>
        <dbReference type="ChEBI" id="CHEBI:30616"/>
        <dbReference type="ChEBI" id="CHEBI:34071"/>
        <dbReference type="ChEBI" id="CHEBI:74938"/>
        <dbReference type="ChEBI" id="CHEBI:456216"/>
    </reaction>
    <physiologicalReaction direction="left-to-right" evidence="16">
        <dbReference type="Rhea" id="RHEA:43329"/>
    </physiologicalReaction>
</comment>
<dbReference type="Proteomes" id="UP001153737">
    <property type="component" value="Chromosome 6"/>
</dbReference>
<evidence type="ECO:0000313" key="31">
    <source>
        <dbReference type="EMBL" id="CAH1174025.1"/>
    </source>
</evidence>
<keyword evidence="13" id="KW-0472">Membrane</keyword>
<dbReference type="GO" id="GO:0005524">
    <property type="term" value="F:ATP binding"/>
    <property type="evidence" value="ECO:0007669"/>
    <property type="project" value="UniProtKB-KW"/>
</dbReference>
<accession>A0A9P0DRP0</accession>
<dbReference type="PROSITE" id="PS50146">
    <property type="entry name" value="DAGK"/>
    <property type="match status" value="1"/>
</dbReference>
<evidence type="ECO:0000256" key="18">
    <source>
        <dbReference type="ARBA" id="ARBA00024512"/>
    </source>
</evidence>
<evidence type="ECO:0000256" key="17">
    <source>
        <dbReference type="ARBA" id="ARBA00024505"/>
    </source>
</evidence>
<dbReference type="InterPro" id="IPR017438">
    <property type="entry name" value="ATP-NAD_kinase_N"/>
</dbReference>
<comment type="catalytic activity">
    <reaction evidence="27">
        <text>an N-acylsphing-4-enine + ATP = an N-acylsphing-4-enine 1-phosphate + ADP + H(+)</text>
        <dbReference type="Rhea" id="RHEA:17929"/>
        <dbReference type="ChEBI" id="CHEBI:15378"/>
        <dbReference type="ChEBI" id="CHEBI:30616"/>
        <dbReference type="ChEBI" id="CHEBI:52639"/>
        <dbReference type="ChEBI" id="CHEBI:57674"/>
        <dbReference type="ChEBI" id="CHEBI:456216"/>
        <dbReference type="EC" id="2.7.1.138"/>
    </reaction>
    <physiologicalReaction direction="left-to-right" evidence="27">
        <dbReference type="Rhea" id="RHEA:17930"/>
    </physiologicalReaction>
</comment>
<evidence type="ECO:0000256" key="3">
    <source>
        <dbReference type="ARBA" id="ARBA00004637"/>
    </source>
</evidence>
<comment type="catalytic activity">
    <reaction evidence="29">
        <text>N-(hexanoyl)sphing-4-enine + ATP = N-hexanoylsphing-4-enine 1-phosphate + ADP + H(+)</text>
        <dbReference type="Rhea" id="RHEA:43312"/>
        <dbReference type="ChEBI" id="CHEBI:15378"/>
        <dbReference type="ChEBI" id="CHEBI:30616"/>
        <dbReference type="ChEBI" id="CHEBI:63867"/>
        <dbReference type="ChEBI" id="CHEBI:82959"/>
        <dbReference type="ChEBI" id="CHEBI:456216"/>
    </reaction>
    <physiologicalReaction direction="left-to-right" evidence="29">
        <dbReference type="Rhea" id="RHEA:43313"/>
    </physiologicalReaction>
</comment>
<evidence type="ECO:0000256" key="26">
    <source>
        <dbReference type="ARBA" id="ARBA00044480"/>
    </source>
</evidence>
<evidence type="ECO:0000256" key="6">
    <source>
        <dbReference type="ARBA" id="ARBA00022679"/>
    </source>
</evidence>
<dbReference type="OrthoDB" id="9979394at2759"/>
<dbReference type="InterPro" id="IPR045579">
    <property type="entry name" value="AGK_C"/>
</dbReference>
<keyword evidence="9" id="KW-0999">Mitochondrion inner membrane</keyword>
<dbReference type="GO" id="GO:0005743">
    <property type="term" value="C:mitochondrial inner membrane"/>
    <property type="evidence" value="ECO:0007669"/>
    <property type="project" value="UniProtKB-SubCell"/>
</dbReference>
<dbReference type="GO" id="GO:0046512">
    <property type="term" value="P:sphingosine biosynthetic process"/>
    <property type="evidence" value="ECO:0007669"/>
    <property type="project" value="TreeGrafter"/>
</dbReference>
<keyword evidence="10" id="KW-0067">ATP-binding</keyword>
<evidence type="ECO:0000256" key="20">
    <source>
        <dbReference type="ARBA" id="ARBA00024636"/>
    </source>
</evidence>
<dbReference type="GO" id="GO:0046513">
    <property type="term" value="P:ceramide biosynthetic process"/>
    <property type="evidence" value="ECO:0007669"/>
    <property type="project" value="TreeGrafter"/>
</dbReference>
<name>A0A9P0DRP0_PHACE</name>
<evidence type="ECO:0000256" key="1">
    <source>
        <dbReference type="ARBA" id="ARBA00001946"/>
    </source>
</evidence>
<dbReference type="GO" id="GO:0047620">
    <property type="term" value="F:acylglycerol kinase activity"/>
    <property type="evidence" value="ECO:0007669"/>
    <property type="project" value="UniProtKB-EC"/>
</dbReference>
<evidence type="ECO:0000256" key="28">
    <source>
        <dbReference type="ARBA" id="ARBA00048663"/>
    </source>
</evidence>
<reference evidence="31" key="1">
    <citation type="submission" date="2022-01" db="EMBL/GenBank/DDBJ databases">
        <authorList>
            <person name="King R."/>
        </authorList>
    </citation>
    <scope>NUCLEOTIDE SEQUENCE</scope>
</reference>
<comment type="catalytic activity">
    <reaction evidence="19">
        <text>2-(5Z,8Z,11Z,14Z-eicosatetraenoyl)-glycerol + ATP = 2-(5Z,8Z,11Z,14Z-eicosatetraenoyl)-sn-glycero-3-phosphate + ADP + H(+)</text>
        <dbReference type="Rhea" id="RHEA:43316"/>
        <dbReference type="ChEBI" id="CHEBI:15378"/>
        <dbReference type="ChEBI" id="CHEBI:30616"/>
        <dbReference type="ChEBI" id="CHEBI:52392"/>
        <dbReference type="ChEBI" id="CHEBI:78209"/>
        <dbReference type="ChEBI" id="CHEBI:456216"/>
    </reaction>
    <physiologicalReaction direction="left-to-right" evidence="19">
        <dbReference type="Rhea" id="RHEA:43317"/>
    </physiologicalReaction>
</comment>
<evidence type="ECO:0000256" key="25">
    <source>
        <dbReference type="ARBA" id="ARBA00030553"/>
    </source>
</evidence>
<keyword evidence="11" id="KW-0443">Lipid metabolism</keyword>
<evidence type="ECO:0000256" key="13">
    <source>
        <dbReference type="ARBA" id="ARBA00023136"/>
    </source>
</evidence>
<dbReference type="InterPro" id="IPR050187">
    <property type="entry name" value="Lipid_Phosphate_FormReg"/>
</dbReference>
<evidence type="ECO:0000256" key="14">
    <source>
        <dbReference type="ARBA" id="ARBA00023371"/>
    </source>
</evidence>
<evidence type="ECO:0000256" key="2">
    <source>
        <dbReference type="ARBA" id="ARBA00004569"/>
    </source>
</evidence>
<comment type="catalytic activity">
    <reaction evidence="15">
        <text>a 1,2-diacyl-sn-glycerol + ATP = a 1,2-diacyl-sn-glycero-3-phosphate + ADP + H(+)</text>
        <dbReference type="Rhea" id="RHEA:10272"/>
        <dbReference type="ChEBI" id="CHEBI:15378"/>
        <dbReference type="ChEBI" id="CHEBI:17815"/>
        <dbReference type="ChEBI" id="CHEBI:30616"/>
        <dbReference type="ChEBI" id="CHEBI:58608"/>
        <dbReference type="ChEBI" id="CHEBI:456216"/>
        <dbReference type="EC" id="2.7.1.107"/>
    </reaction>
    <physiologicalReaction direction="left-to-right" evidence="15">
        <dbReference type="Rhea" id="RHEA:10273"/>
    </physiologicalReaction>
</comment>
<comment type="cofactor">
    <cofactor evidence="1">
        <name>Mg(2+)</name>
        <dbReference type="ChEBI" id="CHEBI:18420"/>
    </cofactor>
</comment>
<keyword evidence="32" id="KW-1185">Reference proteome</keyword>
<dbReference type="GO" id="GO:0005758">
    <property type="term" value="C:mitochondrial intermembrane space"/>
    <property type="evidence" value="ECO:0007669"/>
    <property type="project" value="UniProtKB-SubCell"/>
</dbReference>
<dbReference type="Pfam" id="PF19712">
    <property type="entry name" value="AGK_C"/>
    <property type="match status" value="1"/>
</dbReference>
<dbReference type="EC" id="2.7.1.94" evidence="23"/>
<evidence type="ECO:0000256" key="27">
    <source>
        <dbReference type="ARBA" id="ARBA00048034"/>
    </source>
</evidence>
<protein>
    <recommendedName>
        <fullName evidence="24">Acylglycerol kinase, mitochondrial</fullName>
        <ecNumber evidence="5">2.7.1.107</ecNumber>
        <ecNumber evidence="22">2.7.1.138</ecNumber>
        <ecNumber evidence="23">2.7.1.94</ecNumber>
    </recommendedName>
    <alternativeName>
        <fullName evidence="25">Multiple substrate lipid kinase</fullName>
    </alternativeName>
</protein>